<proteinExistence type="predicted"/>
<dbReference type="EMBL" id="CM043804">
    <property type="protein sequence ID" value="KAI4807010.1"/>
    <property type="molecule type" value="Genomic_DNA"/>
</dbReference>
<comment type="caution">
    <text evidence="1">The sequence shown here is derived from an EMBL/GenBank/DDBJ whole genome shotgun (WGS) entry which is preliminary data.</text>
</comment>
<dbReference type="Proteomes" id="UP001057452">
    <property type="component" value="Chromosome 20"/>
</dbReference>
<feature type="non-terminal residue" evidence="1">
    <location>
        <position position="1"/>
    </location>
</feature>
<evidence type="ECO:0000313" key="2">
    <source>
        <dbReference type="Proteomes" id="UP001057452"/>
    </source>
</evidence>
<evidence type="ECO:0000313" key="1">
    <source>
        <dbReference type="EMBL" id="KAI4807010.1"/>
    </source>
</evidence>
<reference evidence="1" key="1">
    <citation type="submission" date="2022-05" db="EMBL/GenBank/DDBJ databases">
        <title>Chromosome-level genome of Chaenocephalus aceratus.</title>
        <authorList>
            <person name="Park H."/>
        </authorList>
    </citation>
    <scope>NUCLEOTIDE SEQUENCE</scope>
    <source>
        <strain evidence="1">KU_202001</strain>
    </source>
</reference>
<accession>A0ACB9W306</accession>
<name>A0ACB9W306_CHAAC</name>
<feature type="non-terminal residue" evidence="1">
    <location>
        <position position="78"/>
    </location>
</feature>
<gene>
    <name evidence="1" type="ORF">KUCAC02_017790</name>
</gene>
<keyword evidence="2" id="KW-1185">Reference proteome</keyword>
<protein>
    <submittedName>
        <fullName evidence="1">Uncharacterized protein</fullName>
    </submittedName>
</protein>
<sequence>RRATTALNGSTELEPHQLRSLSYGTVRDVALVTSYRSSMAASERGDRTLMNHVFPNGTLRAFLKEQEVLTLNAFAELN</sequence>
<organism evidence="1 2">
    <name type="scientific">Chaenocephalus aceratus</name>
    <name type="common">Blackfin icefish</name>
    <name type="synonym">Chaenichthys aceratus</name>
    <dbReference type="NCBI Taxonomy" id="36190"/>
    <lineage>
        <taxon>Eukaryota</taxon>
        <taxon>Metazoa</taxon>
        <taxon>Chordata</taxon>
        <taxon>Craniata</taxon>
        <taxon>Vertebrata</taxon>
        <taxon>Euteleostomi</taxon>
        <taxon>Actinopterygii</taxon>
        <taxon>Neopterygii</taxon>
        <taxon>Teleostei</taxon>
        <taxon>Neoteleostei</taxon>
        <taxon>Acanthomorphata</taxon>
        <taxon>Eupercaria</taxon>
        <taxon>Perciformes</taxon>
        <taxon>Notothenioidei</taxon>
        <taxon>Channichthyidae</taxon>
        <taxon>Chaenocephalus</taxon>
    </lineage>
</organism>